<comment type="caution">
    <text evidence="2">The sequence shown here is derived from an EMBL/GenBank/DDBJ whole genome shotgun (WGS) entry which is preliminary data.</text>
</comment>
<dbReference type="PROSITE" id="PS50943">
    <property type="entry name" value="HTH_CROC1"/>
    <property type="match status" value="1"/>
</dbReference>
<name>A0ABV7VNM0_9GAMM</name>
<dbReference type="EMBL" id="JBHRYB010000001">
    <property type="protein sequence ID" value="MFC3679109.1"/>
    <property type="molecule type" value="Genomic_DNA"/>
</dbReference>
<dbReference type="Pfam" id="PF13560">
    <property type="entry name" value="HTH_31"/>
    <property type="match status" value="1"/>
</dbReference>
<dbReference type="InterPro" id="IPR001387">
    <property type="entry name" value="Cro/C1-type_HTH"/>
</dbReference>
<dbReference type="SMART" id="SM00530">
    <property type="entry name" value="HTH_XRE"/>
    <property type="match status" value="1"/>
</dbReference>
<dbReference type="SUPFAM" id="SSF47413">
    <property type="entry name" value="lambda repressor-like DNA-binding domains"/>
    <property type="match status" value="1"/>
</dbReference>
<organism evidence="2 3">
    <name type="scientific">Bacterioplanoides pacificum</name>
    <dbReference type="NCBI Taxonomy" id="1171596"/>
    <lineage>
        <taxon>Bacteria</taxon>
        <taxon>Pseudomonadati</taxon>
        <taxon>Pseudomonadota</taxon>
        <taxon>Gammaproteobacteria</taxon>
        <taxon>Oceanospirillales</taxon>
        <taxon>Oceanospirillaceae</taxon>
        <taxon>Bacterioplanoides</taxon>
    </lineage>
</organism>
<dbReference type="InterPro" id="IPR010982">
    <property type="entry name" value="Lambda_DNA-bd_dom_sf"/>
</dbReference>
<keyword evidence="3" id="KW-1185">Reference proteome</keyword>
<dbReference type="Gene3D" id="1.10.260.40">
    <property type="entry name" value="lambda repressor-like DNA-binding domains"/>
    <property type="match status" value="1"/>
</dbReference>
<evidence type="ECO:0000313" key="2">
    <source>
        <dbReference type="EMBL" id="MFC3679109.1"/>
    </source>
</evidence>
<reference evidence="3" key="1">
    <citation type="journal article" date="2019" name="Int. J. Syst. Evol. Microbiol.">
        <title>The Global Catalogue of Microorganisms (GCM) 10K type strain sequencing project: providing services to taxonomists for standard genome sequencing and annotation.</title>
        <authorList>
            <consortium name="The Broad Institute Genomics Platform"/>
            <consortium name="The Broad Institute Genome Sequencing Center for Infectious Disease"/>
            <person name="Wu L."/>
            <person name="Ma J."/>
        </authorList>
    </citation>
    <scope>NUCLEOTIDE SEQUENCE [LARGE SCALE GENOMIC DNA]</scope>
    <source>
        <strain evidence="3">KCTC 42424</strain>
    </source>
</reference>
<dbReference type="CDD" id="cd00093">
    <property type="entry name" value="HTH_XRE"/>
    <property type="match status" value="1"/>
</dbReference>
<evidence type="ECO:0000259" key="1">
    <source>
        <dbReference type="PROSITE" id="PS50943"/>
    </source>
</evidence>
<proteinExistence type="predicted"/>
<protein>
    <submittedName>
        <fullName evidence="2">Helix-turn-helix domain-containing protein</fullName>
    </submittedName>
</protein>
<gene>
    <name evidence="2" type="ORF">ACFOMG_03155</name>
</gene>
<feature type="domain" description="HTH cro/C1-type" evidence="1">
    <location>
        <begin position="8"/>
        <end position="65"/>
    </location>
</feature>
<sequence length="121" mass="13375">MTELGIFLRKARIDLGISLRQMAAAVSISPAFLSSIETGKKDVTSDVIDSLADYMKLFGSDRTDFQVMAVRSNSELKVSLKNKTQEEVDTFALLARKISGLTEEDLGNIQSILKKSQTMEK</sequence>
<dbReference type="RefSeq" id="WP_376864756.1">
    <property type="nucleotide sequence ID" value="NZ_JBHRYB010000001.1"/>
</dbReference>
<dbReference type="Proteomes" id="UP001595722">
    <property type="component" value="Unassembled WGS sequence"/>
</dbReference>
<accession>A0ABV7VNM0</accession>
<evidence type="ECO:0000313" key="3">
    <source>
        <dbReference type="Proteomes" id="UP001595722"/>
    </source>
</evidence>